<dbReference type="InterPro" id="IPR003663">
    <property type="entry name" value="Sugar/inositol_transpt"/>
</dbReference>
<dbReference type="PROSITE" id="PS00217">
    <property type="entry name" value="SUGAR_TRANSPORT_2"/>
    <property type="match status" value="1"/>
</dbReference>
<dbReference type="PANTHER" id="PTHR48022">
    <property type="entry name" value="PLASTIDIC GLUCOSE TRANSPORTER 4"/>
    <property type="match status" value="1"/>
</dbReference>
<feature type="transmembrane region" description="Helical" evidence="8">
    <location>
        <begin position="338"/>
        <end position="359"/>
    </location>
</feature>
<evidence type="ECO:0000313" key="10">
    <source>
        <dbReference type="EMBL" id="KAL3426963.1"/>
    </source>
</evidence>
<dbReference type="Proteomes" id="UP001629113">
    <property type="component" value="Unassembled WGS sequence"/>
</dbReference>
<feature type="transmembrane region" description="Helical" evidence="8">
    <location>
        <begin position="400"/>
        <end position="420"/>
    </location>
</feature>
<feature type="transmembrane region" description="Helical" evidence="8">
    <location>
        <begin position="48"/>
        <end position="64"/>
    </location>
</feature>
<feature type="transmembrane region" description="Helical" evidence="8">
    <location>
        <begin position="220"/>
        <end position="237"/>
    </location>
</feature>
<name>A0ABR4PUD0_9HELO</name>
<dbReference type="PROSITE" id="PS00216">
    <property type="entry name" value="SUGAR_TRANSPORT_1"/>
    <property type="match status" value="1"/>
</dbReference>
<dbReference type="Gene3D" id="1.20.1250.20">
    <property type="entry name" value="MFS general substrate transporter like domains"/>
    <property type="match status" value="1"/>
</dbReference>
<evidence type="ECO:0000256" key="3">
    <source>
        <dbReference type="ARBA" id="ARBA00022448"/>
    </source>
</evidence>
<feature type="transmembrane region" description="Helical" evidence="8">
    <location>
        <begin position="179"/>
        <end position="200"/>
    </location>
</feature>
<sequence length="520" mass="56450">MVDTKKEDIEVTHPAHDEYVSKEVVPNGATDLDRTTSLRAAMKGNRSVLWWTFFFAISAIGWGFDAQVNGAMISVPSFRRDFGYTLDGEYILPADWQSAFNIVSSVGQFFSGFGIGWLADRIGRRGALGAGVIVCCGAILGQIFSTTRAAFLVSKLILGVGLGAYLTIGPLYCSEASPVNLRGITTAGINLGIVVGQLLSNAAVKAFGERMDRWAYRAPFALQLVFVVFLAAGLPFAPESPWYLVRRGQLEHAKRDYARLYLNEPDVEGKIAYIQHTVEMEQLEDNGAWIDCFRGTNLLRTLISTGAFACQHLVGIIFVLGFSTYFFQLAGVAVSDSFNLGVGVTACGVLGNFLSWFMVNSYGRRKVFVQGMAALTTLLLLIGIMDVIPTGGAKWAQSSFTVIYAFVYFMTIGAMAFVLLGEVSSPKLRAKTTGLCTMTQSIFGIGMNFAVPYMVNPDAGNLKGKVGFVFGGLGAITTVASFFYIPELKGKTFAEIDDLFAAKVPPRKMGDYKLEQDDSA</sequence>
<proteinExistence type="inferred from homology"/>
<dbReference type="InterPro" id="IPR050360">
    <property type="entry name" value="MFS_Sugar_Transporters"/>
</dbReference>
<feature type="transmembrane region" description="Helical" evidence="8">
    <location>
        <begin position="432"/>
        <end position="454"/>
    </location>
</feature>
<feature type="transmembrane region" description="Helical" evidence="8">
    <location>
        <begin position="466"/>
        <end position="485"/>
    </location>
</feature>
<feature type="transmembrane region" description="Helical" evidence="8">
    <location>
        <begin position="150"/>
        <end position="172"/>
    </location>
</feature>
<evidence type="ECO:0000259" key="9">
    <source>
        <dbReference type="PROSITE" id="PS50850"/>
    </source>
</evidence>
<accession>A0ABR4PUD0</accession>
<gene>
    <name evidence="10" type="ORF">PVAG01_00472</name>
</gene>
<dbReference type="InterPro" id="IPR020846">
    <property type="entry name" value="MFS_dom"/>
</dbReference>
<keyword evidence="5 8" id="KW-1133">Transmembrane helix</keyword>
<organism evidence="10 11">
    <name type="scientific">Phlyctema vagabunda</name>
    <dbReference type="NCBI Taxonomy" id="108571"/>
    <lineage>
        <taxon>Eukaryota</taxon>
        <taxon>Fungi</taxon>
        <taxon>Dikarya</taxon>
        <taxon>Ascomycota</taxon>
        <taxon>Pezizomycotina</taxon>
        <taxon>Leotiomycetes</taxon>
        <taxon>Helotiales</taxon>
        <taxon>Dermateaceae</taxon>
        <taxon>Phlyctema</taxon>
    </lineage>
</organism>
<dbReference type="EMBL" id="JBFCZG010000001">
    <property type="protein sequence ID" value="KAL3426963.1"/>
    <property type="molecule type" value="Genomic_DNA"/>
</dbReference>
<keyword evidence="6 8" id="KW-0472">Membrane</keyword>
<reference evidence="10 11" key="1">
    <citation type="submission" date="2024-06" db="EMBL/GenBank/DDBJ databases">
        <title>Complete genome of Phlyctema vagabunda strain 19-DSS-EL-015.</title>
        <authorList>
            <person name="Fiorenzani C."/>
        </authorList>
    </citation>
    <scope>NUCLEOTIDE SEQUENCE [LARGE SCALE GENOMIC DNA]</scope>
    <source>
        <strain evidence="10 11">19-DSS-EL-015</strain>
    </source>
</reference>
<dbReference type="SUPFAM" id="SSF103473">
    <property type="entry name" value="MFS general substrate transporter"/>
    <property type="match status" value="1"/>
</dbReference>
<feature type="transmembrane region" description="Helical" evidence="8">
    <location>
        <begin position="99"/>
        <end position="119"/>
    </location>
</feature>
<feature type="domain" description="Major facilitator superfamily (MFS) profile" evidence="9">
    <location>
        <begin position="51"/>
        <end position="489"/>
    </location>
</feature>
<dbReference type="Pfam" id="PF00083">
    <property type="entry name" value="Sugar_tr"/>
    <property type="match status" value="1"/>
</dbReference>
<evidence type="ECO:0000256" key="7">
    <source>
        <dbReference type="RuleBase" id="RU003346"/>
    </source>
</evidence>
<evidence type="ECO:0000256" key="6">
    <source>
        <dbReference type="ARBA" id="ARBA00023136"/>
    </source>
</evidence>
<evidence type="ECO:0000256" key="2">
    <source>
        <dbReference type="ARBA" id="ARBA00010992"/>
    </source>
</evidence>
<comment type="caution">
    <text evidence="10">The sequence shown here is derived from an EMBL/GenBank/DDBJ whole genome shotgun (WGS) entry which is preliminary data.</text>
</comment>
<evidence type="ECO:0000313" key="11">
    <source>
        <dbReference type="Proteomes" id="UP001629113"/>
    </source>
</evidence>
<dbReference type="InterPro" id="IPR036259">
    <property type="entry name" value="MFS_trans_sf"/>
</dbReference>
<evidence type="ECO:0000256" key="1">
    <source>
        <dbReference type="ARBA" id="ARBA00004141"/>
    </source>
</evidence>
<dbReference type="InterPro" id="IPR005829">
    <property type="entry name" value="Sugar_transporter_CS"/>
</dbReference>
<keyword evidence="11" id="KW-1185">Reference proteome</keyword>
<evidence type="ECO:0000256" key="5">
    <source>
        <dbReference type="ARBA" id="ARBA00022989"/>
    </source>
</evidence>
<comment type="similarity">
    <text evidence="2 7">Belongs to the major facilitator superfamily. Sugar transporter (TC 2.A.1.1) family.</text>
</comment>
<feature type="transmembrane region" description="Helical" evidence="8">
    <location>
        <begin position="371"/>
        <end position="388"/>
    </location>
</feature>
<dbReference type="InterPro" id="IPR005828">
    <property type="entry name" value="MFS_sugar_transport-like"/>
</dbReference>
<feature type="transmembrane region" description="Helical" evidence="8">
    <location>
        <begin position="126"/>
        <end position="144"/>
    </location>
</feature>
<comment type="subcellular location">
    <subcellularLocation>
        <location evidence="1">Membrane</location>
        <topology evidence="1">Multi-pass membrane protein</topology>
    </subcellularLocation>
</comment>
<evidence type="ECO:0000256" key="8">
    <source>
        <dbReference type="SAM" id="Phobius"/>
    </source>
</evidence>
<keyword evidence="4 8" id="KW-0812">Transmembrane</keyword>
<keyword evidence="3 7" id="KW-0813">Transport</keyword>
<dbReference type="PROSITE" id="PS50850">
    <property type="entry name" value="MFS"/>
    <property type="match status" value="1"/>
</dbReference>
<dbReference type="NCBIfam" id="TIGR00879">
    <property type="entry name" value="SP"/>
    <property type="match status" value="1"/>
</dbReference>
<feature type="transmembrane region" description="Helical" evidence="8">
    <location>
        <begin position="302"/>
        <end position="326"/>
    </location>
</feature>
<dbReference type="PANTHER" id="PTHR48022:SF51">
    <property type="entry name" value="ALPHA-GLUCOSIDE TRANSPORTER, PUTATIVE (AFU_ORTHOLOGUE AFUA_6G11920)-RELATED"/>
    <property type="match status" value="1"/>
</dbReference>
<protein>
    <submittedName>
        <fullName evidence="10">Maltose permease</fullName>
    </submittedName>
</protein>
<evidence type="ECO:0000256" key="4">
    <source>
        <dbReference type="ARBA" id="ARBA00022692"/>
    </source>
</evidence>